<dbReference type="SUPFAM" id="SSF55159">
    <property type="entry name" value="eIF1-like"/>
    <property type="match status" value="1"/>
</dbReference>
<evidence type="ECO:0000259" key="4">
    <source>
        <dbReference type="PROSITE" id="PS50296"/>
    </source>
</evidence>
<dbReference type="GO" id="GO:0003729">
    <property type="term" value="F:mRNA binding"/>
    <property type="evidence" value="ECO:0007669"/>
    <property type="project" value="TreeGrafter"/>
</dbReference>
<feature type="domain" description="SUI1" evidence="4">
    <location>
        <begin position="332"/>
        <end position="403"/>
    </location>
</feature>
<accession>A0A8H6X3D0</accession>
<dbReference type="PROSITE" id="PS50296">
    <property type="entry name" value="SUI1"/>
    <property type="match status" value="1"/>
</dbReference>
<protein>
    <recommendedName>
        <fullName evidence="3">Translation machinery-associated protein 22</fullName>
    </recommendedName>
</protein>
<name>A0A8H6X3D0_9AGAR</name>
<proteinExistence type="inferred from homology"/>
<dbReference type="InterPro" id="IPR036877">
    <property type="entry name" value="SUI1_dom_sf"/>
</dbReference>
<dbReference type="InterPro" id="IPR001950">
    <property type="entry name" value="SUI1"/>
</dbReference>
<dbReference type="GO" id="GO:0003743">
    <property type="term" value="F:translation initiation factor activity"/>
    <property type="evidence" value="ECO:0007669"/>
    <property type="project" value="InterPro"/>
</dbReference>
<dbReference type="GO" id="GO:0001731">
    <property type="term" value="P:formation of translation preinitiation complex"/>
    <property type="evidence" value="ECO:0007669"/>
    <property type="project" value="TreeGrafter"/>
</dbReference>
<dbReference type="InterPro" id="IPR005873">
    <property type="entry name" value="DENR_eukaryotes"/>
</dbReference>
<reference evidence="5" key="1">
    <citation type="submission" date="2020-05" db="EMBL/GenBank/DDBJ databases">
        <title>Mycena genomes resolve the evolution of fungal bioluminescence.</title>
        <authorList>
            <person name="Tsai I.J."/>
        </authorList>
    </citation>
    <scope>NUCLEOTIDE SEQUENCE</scope>
    <source>
        <strain evidence="5">160909Yilan</strain>
    </source>
</reference>
<dbReference type="EMBL" id="JACAZH010000054">
    <property type="protein sequence ID" value="KAF7333593.1"/>
    <property type="molecule type" value="Genomic_DNA"/>
</dbReference>
<evidence type="ECO:0000256" key="1">
    <source>
        <dbReference type="ARBA" id="ARBA00007514"/>
    </source>
</evidence>
<dbReference type="GO" id="GO:0002188">
    <property type="term" value="P:translation reinitiation"/>
    <property type="evidence" value="ECO:0007669"/>
    <property type="project" value="TreeGrafter"/>
</dbReference>
<dbReference type="Pfam" id="PF01253">
    <property type="entry name" value="SUI1"/>
    <property type="match status" value="1"/>
</dbReference>
<dbReference type="InterPro" id="IPR050318">
    <property type="entry name" value="DENR/SUI1_TIF"/>
</dbReference>
<dbReference type="NCBIfam" id="TIGR01159">
    <property type="entry name" value="DRP1"/>
    <property type="match status" value="1"/>
</dbReference>
<evidence type="ECO:0000256" key="2">
    <source>
        <dbReference type="ARBA" id="ARBA00011742"/>
    </source>
</evidence>
<comment type="caution">
    <text evidence="5">The sequence shown here is derived from an EMBL/GenBank/DDBJ whole genome shotgun (WGS) entry which is preliminary data.</text>
</comment>
<dbReference type="InterPro" id="IPR046447">
    <property type="entry name" value="DENR_C"/>
</dbReference>
<organism evidence="5 6">
    <name type="scientific">Mycena sanguinolenta</name>
    <dbReference type="NCBI Taxonomy" id="230812"/>
    <lineage>
        <taxon>Eukaryota</taxon>
        <taxon>Fungi</taxon>
        <taxon>Dikarya</taxon>
        <taxon>Basidiomycota</taxon>
        <taxon>Agaricomycotina</taxon>
        <taxon>Agaricomycetes</taxon>
        <taxon>Agaricomycetidae</taxon>
        <taxon>Agaricales</taxon>
        <taxon>Marasmiineae</taxon>
        <taxon>Mycenaceae</taxon>
        <taxon>Mycena</taxon>
    </lineage>
</organism>
<dbReference type="Pfam" id="PF21023">
    <property type="entry name" value="DENR_N"/>
    <property type="match status" value="1"/>
</dbReference>
<dbReference type="OrthoDB" id="2588098at2759"/>
<dbReference type="CDD" id="cd11607">
    <property type="entry name" value="DENR_C"/>
    <property type="match status" value="1"/>
</dbReference>
<comment type="similarity">
    <text evidence="1">Belongs to the DENR family.</text>
</comment>
<dbReference type="Proteomes" id="UP000623467">
    <property type="component" value="Unassembled WGS sequence"/>
</dbReference>
<evidence type="ECO:0000313" key="6">
    <source>
        <dbReference type="Proteomes" id="UP000623467"/>
    </source>
</evidence>
<dbReference type="InterPro" id="IPR048517">
    <property type="entry name" value="DENR_N"/>
</dbReference>
<keyword evidence="6" id="KW-1185">Reference proteome</keyword>
<evidence type="ECO:0000313" key="5">
    <source>
        <dbReference type="EMBL" id="KAF7333593.1"/>
    </source>
</evidence>
<gene>
    <name evidence="5" type="ORF">MSAN_02418300</name>
</gene>
<evidence type="ECO:0000256" key="3">
    <source>
        <dbReference type="ARBA" id="ARBA00020058"/>
    </source>
</evidence>
<sequence>MAEIALINIDKCEVVNPADTGYGFKMKEAIANRMAFAFLWLFTVPADNQPAPPPSTAPPKGFLFGRRGPAAPRVPVGHWAGDRVIIVDEYSGDANTALPADMLAKFSKADPEDDVLHFAFDHLKHIDLPGYEHAGADDALFPVDRVWVVRNLTKGWYARSNVLIKAKDRHIGGSVCGAWVGKGGRGDRFDVQTIAAVENSNDGIEWKDLSKEAKSCLLSFNMHDDVKELRCRSGRSSSPEPVPPLSVIYCAVCTYPPEYCEFGASLTRCKEWLKEEHPDLFDKYYSDEALQTKVGTLSLEAQTKLEKDMAKKEVKAEAKAEAALKKKMASQIIIKRIERTKRKHITSVFGLEAFDIDLKKAAKQFASKFATGASVSKNPQGLEEIVVSGDVSDEILEMIENEKRKRKERNNVYCDMSTHMYPIQSLTEPNRYLRFSFNLDVVDLSHLPLIVPSQSI</sequence>
<comment type="subunit">
    <text evidence="2">Interacts with the 40S ribosomal subunit.</text>
</comment>
<dbReference type="AlphaFoldDB" id="A0A8H6X3D0"/>
<dbReference type="Gene3D" id="3.30.780.10">
    <property type="entry name" value="SUI1-like domain"/>
    <property type="match status" value="1"/>
</dbReference>
<dbReference type="PANTHER" id="PTHR12789">
    <property type="entry name" value="DENSITY-REGULATED PROTEIN HOMOLOG"/>
    <property type="match status" value="1"/>
</dbReference>
<dbReference type="PANTHER" id="PTHR12789:SF0">
    <property type="entry name" value="DENSITY-REGULATED PROTEIN"/>
    <property type="match status" value="1"/>
</dbReference>